<dbReference type="Gene3D" id="3.40.710.10">
    <property type="entry name" value="DD-peptidase/beta-lactamase superfamily"/>
    <property type="match status" value="1"/>
</dbReference>
<evidence type="ECO:0000313" key="1">
    <source>
        <dbReference type="EMBL" id="NBG89448.1"/>
    </source>
</evidence>
<protein>
    <submittedName>
        <fullName evidence="1">Uncharacterized protein</fullName>
    </submittedName>
</protein>
<dbReference type="Proteomes" id="UP000449710">
    <property type="component" value="Unassembled WGS sequence"/>
</dbReference>
<name>A0AA43XMD3_9CLOT</name>
<gene>
    <name evidence="1" type="ORF">ISALK_13205</name>
</gene>
<dbReference type="RefSeq" id="WP_160723136.1">
    <property type="nucleotide sequence ID" value="NZ_SUMG01000025.1"/>
</dbReference>
<keyword evidence="2" id="KW-1185">Reference proteome</keyword>
<dbReference type="EMBL" id="SUMG01000025">
    <property type="protein sequence ID" value="NBG89448.1"/>
    <property type="molecule type" value="Genomic_DNA"/>
</dbReference>
<dbReference type="AlphaFoldDB" id="A0AA43XMD3"/>
<comment type="caution">
    <text evidence="1">The sequence shown here is derived from an EMBL/GenBank/DDBJ whole genome shotgun (WGS) entry which is preliminary data.</text>
</comment>
<sequence>MDKINEIFGEVSPGFERVRMEYQNNFKDKKELRAACIIYYQGEMVVDLWGATGSFAFGDPKH</sequence>
<accession>A0AA43XMD3</accession>
<evidence type="ECO:0000313" key="2">
    <source>
        <dbReference type="Proteomes" id="UP000449710"/>
    </source>
</evidence>
<reference evidence="1 2" key="1">
    <citation type="submission" date="2019-04" db="EMBL/GenBank/DDBJ databases">
        <title>Isachenkonia alkalipeptolytica gen. nov. sp. nov. a new anaerobic, alkiliphilic organothrophic bacterium capable to reduce synthesized ferrihydrite isolated from a soda lake.</title>
        <authorList>
            <person name="Toshchakov S.V."/>
            <person name="Zavarzina D.G."/>
            <person name="Zhilina T.N."/>
            <person name="Kostrikina N.A."/>
            <person name="Kublanov I.V."/>
        </authorList>
    </citation>
    <scope>NUCLEOTIDE SEQUENCE [LARGE SCALE GENOMIC DNA]</scope>
    <source>
        <strain evidence="1 2">Z-1701</strain>
    </source>
</reference>
<dbReference type="InterPro" id="IPR012338">
    <property type="entry name" value="Beta-lactam/transpept-like"/>
</dbReference>
<proteinExistence type="predicted"/>
<organism evidence="1 2">
    <name type="scientific">Isachenkonia alkalipeptolytica</name>
    <dbReference type="NCBI Taxonomy" id="2565777"/>
    <lineage>
        <taxon>Bacteria</taxon>
        <taxon>Bacillati</taxon>
        <taxon>Bacillota</taxon>
        <taxon>Clostridia</taxon>
        <taxon>Eubacteriales</taxon>
        <taxon>Clostridiaceae</taxon>
        <taxon>Isachenkonia</taxon>
    </lineage>
</organism>